<organism evidence="1 2">
    <name type="scientific">Vaccinium darrowii</name>
    <dbReference type="NCBI Taxonomy" id="229202"/>
    <lineage>
        <taxon>Eukaryota</taxon>
        <taxon>Viridiplantae</taxon>
        <taxon>Streptophyta</taxon>
        <taxon>Embryophyta</taxon>
        <taxon>Tracheophyta</taxon>
        <taxon>Spermatophyta</taxon>
        <taxon>Magnoliopsida</taxon>
        <taxon>eudicotyledons</taxon>
        <taxon>Gunneridae</taxon>
        <taxon>Pentapetalae</taxon>
        <taxon>asterids</taxon>
        <taxon>Ericales</taxon>
        <taxon>Ericaceae</taxon>
        <taxon>Vaccinioideae</taxon>
        <taxon>Vaccinieae</taxon>
        <taxon>Vaccinium</taxon>
    </lineage>
</organism>
<gene>
    <name evidence="1" type="ORF">Vadar_028192</name>
</gene>
<comment type="caution">
    <text evidence="1">The sequence shown here is derived from an EMBL/GenBank/DDBJ whole genome shotgun (WGS) entry which is preliminary data.</text>
</comment>
<sequence length="365" mass="41984">MDENTGNKILIREFDENKDVELVMKLEKSCETGSPKGLSIINNISGDPLGRIRFYHAHVMLVAELQRKGEIVGMVRGCIKRVGIGLKLVQSIEEWMKRNGAQYTSLTTEETNVASRNLFTLRCSFIKSSSLVIYLHPVSSLSTNLPEDIKIEGLSQNQAIRFYKNHLQAKDIYPADIDKILTEKLSLGTWVCYFKEEGWIRLPGEEENENKGNRPVRSWAIFSIWNKCEAYQFELRSHELKFTLSQAREKIFPCLKMQRRQSIEKSLGFFFLYGIHGEGERLEDLMEYIWGFAARLAKNVKECKAIMVELGVSDPLREFVPKCSTMSCINDLWYLKIAKSPRYEDEDDLVAEGPLGNVFVDPRDF</sequence>
<evidence type="ECO:0000313" key="1">
    <source>
        <dbReference type="EMBL" id="KAH7844456.1"/>
    </source>
</evidence>
<name>A0ACB7XU05_9ERIC</name>
<dbReference type="Proteomes" id="UP000828048">
    <property type="component" value="Chromosome 1"/>
</dbReference>
<protein>
    <submittedName>
        <fullName evidence="1">Uncharacterized protein</fullName>
    </submittedName>
</protein>
<dbReference type="EMBL" id="CM037151">
    <property type="protein sequence ID" value="KAH7844456.1"/>
    <property type="molecule type" value="Genomic_DNA"/>
</dbReference>
<reference evidence="1 2" key="1">
    <citation type="journal article" date="2021" name="Hortic Res">
        <title>High-quality reference genome and annotation aids understanding of berry development for evergreen blueberry (Vaccinium darrowii).</title>
        <authorList>
            <person name="Yu J."/>
            <person name="Hulse-Kemp A.M."/>
            <person name="Babiker E."/>
            <person name="Staton M."/>
        </authorList>
    </citation>
    <scope>NUCLEOTIDE SEQUENCE [LARGE SCALE GENOMIC DNA]</scope>
    <source>
        <strain evidence="2">cv. NJ 8807/NJ 8810</strain>
        <tissue evidence="1">Young leaf</tissue>
    </source>
</reference>
<evidence type="ECO:0000313" key="2">
    <source>
        <dbReference type="Proteomes" id="UP000828048"/>
    </source>
</evidence>
<proteinExistence type="predicted"/>
<accession>A0ACB7XU05</accession>
<keyword evidence="2" id="KW-1185">Reference proteome</keyword>